<comment type="pathway">
    <text evidence="2">Carbohydrate acid metabolism; D-glucarate degradation; 2,5-dioxopentanoate from D-glucarate: step 1/2.</text>
</comment>
<name>A0A939TLL1_9MICO</name>
<dbReference type="SUPFAM" id="SSF51604">
    <property type="entry name" value="Enolase C-terminal domain-like"/>
    <property type="match status" value="1"/>
</dbReference>
<dbReference type="SFLD" id="SFLDS00001">
    <property type="entry name" value="Enolase"/>
    <property type="match status" value="1"/>
</dbReference>
<accession>A0A939TLL1</accession>
<proteinExistence type="predicted"/>
<feature type="domain" description="Mandelate racemase/muconate lactonizing enzyme C-terminal" evidence="4">
    <location>
        <begin position="156"/>
        <end position="250"/>
    </location>
</feature>
<dbReference type="InterPro" id="IPR029065">
    <property type="entry name" value="Enolase_C-like"/>
</dbReference>
<dbReference type="InterPro" id="IPR034593">
    <property type="entry name" value="DgoD-like"/>
</dbReference>
<evidence type="ECO:0000313" key="5">
    <source>
        <dbReference type="EMBL" id="MBO3662233.1"/>
    </source>
</evidence>
<dbReference type="AlphaFoldDB" id="A0A939TLL1"/>
<dbReference type="EMBL" id="JAGFOA010000001">
    <property type="protein sequence ID" value="MBO3662233.1"/>
    <property type="molecule type" value="Genomic_DNA"/>
</dbReference>
<dbReference type="PANTHER" id="PTHR48080:SF4">
    <property type="entry name" value="GLUCARATE DEHYDRATASE"/>
    <property type="match status" value="1"/>
</dbReference>
<dbReference type="InterPro" id="IPR036849">
    <property type="entry name" value="Enolase-like_C_sf"/>
</dbReference>
<dbReference type="Gene3D" id="3.30.390.10">
    <property type="entry name" value="Enolase-like, N-terminal domain"/>
    <property type="match status" value="1"/>
</dbReference>
<evidence type="ECO:0000259" key="4">
    <source>
        <dbReference type="SMART" id="SM00922"/>
    </source>
</evidence>
<dbReference type="SUPFAM" id="SSF54826">
    <property type="entry name" value="Enolase N-terminal domain-like"/>
    <property type="match status" value="1"/>
</dbReference>
<keyword evidence="6" id="KW-1185">Reference proteome</keyword>
<dbReference type="GO" id="GO:0008872">
    <property type="term" value="F:glucarate dehydratase activity"/>
    <property type="evidence" value="ECO:0007669"/>
    <property type="project" value="UniProtKB-EC"/>
</dbReference>
<evidence type="ECO:0000256" key="2">
    <source>
        <dbReference type="ARBA" id="ARBA00005183"/>
    </source>
</evidence>
<organism evidence="5 6">
    <name type="scientific">Microbacterium stercoris</name>
    <dbReference type="NCBI Taxonomy" id="2820289"/>
    <lineage>
        <taxon>Bacteria</taxon>
        <taxon>Bacillati</taxon>
        <taxon>Actinomycetota</taxon>
        <taxon>Actinomycetes</taxon>
        <taxon>Micrococcales</taxon>
        <taxon>Microbacteriaceae</taxon>
        <taxon>Microbacterium</taxon>
    </lineage>
</organism>
<dbReference type="InterPro" id="IPR029017">
    <property type="entry name" value="Enolase-like_N"/>
</dbReference>
<protein>
    <recommendedName>
        <fullName evidence="3">glucarate dehydratase</fullName>
        <ecNumber evidence="3">4.2.1.40</ecNumber>
    </recommendedName>
</protein>
<reference evidence="5" key="1">
    <citation type="submission" date="2021-03" db="EMBL/GenBank/DDBJ databases">
        <title>Microbacterium sp. nov., a novel actinobacterium isolated from cow dung.</title>
        <authorList>
            <person name="Zhang L."/>
        </authorList>
    </citation>
    <scope>NUCLEOTIDE SEQUENCE</scope>
    <source>
        <strain evidence="5">NEAU-LLB</strain>
    </source>
</reference>
<dbReference type="Proteomes" id="UP000680132">
    <property type="component" value="Unassembled WGS sequence"/>
</dbReference>
<dbReference type="RefSeq" id="WP_208499930.1">
    <property type="nucleotide sequence ID" value="NZ_JAGFOA010000001.1"/>
</dbReference>
<dbReference type="EC" id="4.2.1.40" evidence="3"/>
<dbReference type="Gene3D" id="3.20.20.120">
    <property type="entry name" value="Enolase-like C-terminal domain"/>
    <property type="match status" value="1"/>
</dbReference>
<dbReference type="InterPro" id="IPR013342">
    <property type="entry name" value="Mandelate_racemase_C"/>
</dbReference>
<sequence length="408" mass="43549">MSRIRQVEVIPMAFPDPPLLNSWGVHEPLALRILVILTLEDGTIGLGETSGEQPMLGRIEQAAPRIIGGRVDRPAELERAVLEGLDARTSLVERRKVWSPFEVAALDARGHLEGVSVSDLLGGAVRDRVDFAGYLFFKWAGHPGQEDDSWGAADDGAGLVAQARLMQEHYGFGSFKLKAGVHPPEREIAAMRALAEAFPSAPLRIDPNGAWRLDTALEAAGQLASLVEYLEDPVLAIEDMAEVRRVSGVPLATNMLVVSPETLKPAVDAHAVDVVLADHHYWGGLAATTALGELCAAEGIGLSMHSNSHLGVSLAAMVHAAAATPALTHTCDTHYPWNAEYDIVVPGSLGFEDGAVGVPTGPGLGVELRRDAVDALHRAYVSSGRVVRDDTAYARSVDPGYDPTLPRF</sequence>
<evidence type="ECO:0000256" key="3">
    <source>
        <dbReference type="ARBA" id="ARBA00011973"/>
    </source>
</evidence>
<comment type="catalytic activity">
    <reaction evidence="1">
        <text>D-glucarate = 5-dehydro-4-deoxy-D-glucarate + H2O</text>
        <dbReference type="Rhea" id="RHEA:14573"/>
        <dbReference type="ChEBI" id="CHEBI:15377"/>
        <dbReference type="ChEBI" id="CHEBI:30612"/>
        <dbReference type="ChEBI" id="CHEBI:42819"/>
        <dbReference type="EC" id="4.2.1.40"/>
    </reaction>
</comment>
<dbReference type="SMART" id="SM00922">
    <property type="entry name" value="MR_MLE"/>
    <property type="match status" value="1"/>
</dbReference>
<gene>
    <name evidence="5" type="ORF">J5V96_01765</name>
</gene>
<dbReference type="SFLD" id="SFLDG00055">
    <property type="entry name" value="glucarate_dehydratase"/>
    <property type="match status" value="1"/>
</dbReference>
<comment type="caution">
    <text evidence="5">The sequence shown here is derived from an EMBL/GenBank/DDBJ whole genome shotgun (WGS) entry which is preliminary data.</text>
</comment>
<dbReference type="PANTHER" id="PTHR48080">
    <property type="entry name" value="D-GALACTONATE DEHYDRATASE-RELATED"/>
    <property type="match status" value="1"/>
</dbReference>
<evidence type="ECO:0000313" key="6">
    <source>
        <dbReference type="Proteomes" id="UP000680132"/>
    </source>
</evidence>
<dbReference type="Pfam" id="PF13378">
    <property type="entry name" value="MR_MLE_C"/>
    <property type="match status" value="1"/>
</dbReference>
<evidence type="ECO:0000256" key="1">
    <source>
        <dbReference type="ARBA" id="ARBA00001426"/>
    </source>
</evidence>